<reference evidence="4" key="1">
    <citation type="submission" date="2018-10" db="EMBL/GenBank/DDBJ databases">
        <authorList>
            <person name="Peiro R."/>
            <person name="Begona"/>
            <person name="Cbmso G."/>
            <person name="Lopez M."/>
            <person name="Gonzalez S."/>
            <person name="Sacristan E."/>
            <person name="Castillo E."/>
        </authorList>
    </citation>
    <scope>NUCLEOTIDE SEQUENCE [LARGE SCALE GENOMIC DNA]</scope>
</reference>
<keyword evidence="4" id="KW-1185">Reference proteome</keyword>
<proteinExistence type="predicted"/>
<dbReference type="AlphaFoldDB" id="A0A3S4B2B6"/>
<evidence type="ECO:0000256" key="1">
    <source>
        <dbReference type="SAM" id="Phobius"/>
    </source>
</evidence>
<keyword evidence="1" id="KW-1133">Transmembrane helix</keyword>
<keyword evidence="1" id="KW-0472">Membrane</keyword>
<evidence type="ECO:0000313" key="3">
    <source>
        <dbReference type="EMBL" id="VCU10055.1"/>
    </source>
</evidence>
<sequence length="196" mass="21674">MRRSSRVIVPSTRTGPPRPQGWLTRRLGVLLLRRFVRRQDGATVVEFGLVLLPFLSILLMIMETSLFFFAQQTLETAVADSARLIMTGQAQSAKYDAAQFKTAVCGRIVALFDCTNGLYVDVSKYSNFSSIGTSVAVDADGKPVTQYQPGAKGDIVVVRLIYRWPITTPLAQMYLAEPSSTTRMLVATAAFRNEPF</sequence>
<comment type="caution">
    <text evidence="3">The sequence shown here is derived from an EMBL/GenBank/DDBJ whole genome shotgun (WGS) entry which is preliminary data.</text>
</comment>
<accession>A0A3S4B2B6</accession>
<evidence type="ECO:0000259" key="2">
    <source>
        <dbReference type="Pfam" id="PF07811"/>
    </source>
</evidence>
<gene>
    <name evidence="3" type="ORF">RHODGE_RHODGE_03240</name>
</gene>
<dbReference type="Proteomes" id="UP000289200">
    <property type="component" value="Unassembled WGS sequence"/>
</dbReference>
<evidence type="ECO:0000313" key="4">
    <source>
        <dbReference type="Proteomes" id="UP000289200"/>
    </source>
</evidence>
<dbReference type="OrthoDB" id="7349713at2"/>
<feature type="transmembrane region" description="Helical" evidence="1">
    <location>
        <begin position="41"/>
        <end position="62"/>
    </location>
</feature>
<dbReference type="RefSeq" id="WP_129609922.1">
    <property type="nucleotide sequence ID" value="NZ_UWOC01000160.1"/>
</dbReference>
<dbReference type="Pfam" id="PF07811">
    <property type="entry name" value="TadE"/>
    <property type="match status" value="1"/>
</dbReference>
<dbReference type="EMBL" id="UWOC01000160">
    <property type="protein sequence ID" value="VCU10055.1"/>
    <property type="molecule type" value="Genomic_DNA"/>
</dbReference>
<feature type="domain" description="TadE-like" evidence="2">
    <location>
        <begin position="41"/>
        <end position="83"/>
    </location>
</feature>
<protein>
    <recommendedName>
        <fullName evidence="2">TadE-like domain-containing protein</fullName>
    </recommendedName>
</protein>
<keyword evidence="1" id="KW-0812">Transmembrane</keyword>
<name>A0A3S4B2B6_9BRAD</name>
<organism evidence="3 4">
    <name type="scientific">Rhodoplanes serenus</name>
    <dbReference type="NCBI Taxonomy" id="200615"/>
    <lineage>
        <taxon>Bacteria</taxon>
        <taxon>Pseudomonadati</taxon>
        <taxon>Pseudomonadota</taxon>
        <taxon>Alphaproteobacteria</taxon>
        <taxon>Hyphomicrobiales</taxon>
        <taxon>Nitrobacteraceae</taxon>
        <taxon>Rhodoplanes</taxon>
    </lineage>
</organism>
<dbReference type="InterPro" id="IPR012495">
    <property type="entry name" value="TadE-like_dom"/>
</dbReference>